<dbReference type="EMBL" id="HF936168">
    <property type="protein sequence ID" value="CCX15439.1"/>
    <property type="molecule type" value="Genomic_DNA"/>
</dbReference>
<evidence type="ECO:0000313" key="2">
    <source>
        <dbReference type="Proteomes" id="UP000018144"/>
    </source>
</evidence>
<name>U4LAR6_PYROM</name>
<accession>U4LAR6</accession>
<dbReference type="AlphaFoldDB" id="U4LAR6"/>
<reference evidence="1 2" key="1">
    <citation type="journal article" date="2013" name="PLoS Genet.">
        <title>The genome and development-dependent transcriptomes of Pyronema confluens: a window into fungal evolution.</title>
        <authorList>
            <person name="Traeger S."/>
            <person name="Altegoer F."/>
            <person name="Freitag M."/>
            <person name="Gabaldon T."/>
            <person name="Kempken F."/>
            <person name="Kumar A."/>
            <person name="Marcet-Houben M."/>
            <person name="Poggeler S."/>
            <person name="Stajich J.E."/>
            <person name="Nowrousian M."/>
        </authorList>
    </citation>
    <scope>NUCLEOTIDE SEQUENCE [LARGE SCALE GENOMIC DNA]</scope>
    <source>
        <strain evidence="2">CBS 100304</strain>
        <tissue evidence="1">Vegetative mycelium</tissue>
    </source>
</reference>
<organism evidence="1 2">
    <name type="scientific">Pyronema omphalodes (strain CBS 100304)</name>
    <name type="common">Pyronema confluens</name>
    <dbReference type="NCBI Taxonomy" id="1076935"/>
    <lineage>
        <taxon>Eukaryota</taxon>
        <taxon>Fungi</taxon>
        <taxon>Dikarya</taxon>
        <taxon>Ascomycota</taxon>
        <taxon>Pezizomycotina</taxon>
        <taxon>Pezizomycetes</taxon>
        <taxon>Pezizales</taxon>
        <taxon>Pyronemataceae</taxon>
        <taxon>Pyronema</taxon>
    </lineage>
</organism>
<dbReference type="Proteomes" id="UP000018144">
    <property type="component" value="Unassembled WGS sequence"/>
</dbReference>
<keyword evidence="2" id="KW-1185">Reference proteome</keyword>
<evidence type="ECO:0000313" key="1">
    <source>
        <dbReference type="EMBL" id="CCX15439.1"/>
    </source>
</evidence>
<protein>
    <submittedName>
        <fullName evidence="1">Uncharacterized protein</fullName>
    </submittedName>
</protein>
<proteinExistence type="predicted"/>
<sequence>MDIELQPKPDLSAELLAGEVSIVKLNMTVCESNGDFEGANHTDTVKWYWNSEGKSDAWKLVKLEDCLIQLTSKKDQIKAPLPAPMTVKRSDVIIKRDAISSGHVVTISDLKLSNGTDEFHFVPLENFADQAMFITRIQELQYIELLYRTGTAQEALRNTATQPPRLKCLVTSDTDGSIVGFVRYHHVDTGTFLNKVSQGKYAKAQVQRWKDQLKAQYKCLDYMSGP</sequence>
<gene>
    <name evidence="1" type="ORF">PCON_01714</name>
</gene>